<dbReference type="Proteomes" id="UP000260644">
    <property type="component" value="Unassembled WGS sequence"/>
</dbReference>
<organism evidence="2 3">
    <name type="scientific">Chitinophaga silvatica</name>
    <dbReference type="NCBI Taxonomy" id="2282649"/>
    <lineage>
        <taxon>Bacteria</taxon>
        <taxon>Pseudomonadati</taxon>
        <taxon>Bacteroidota</taxon>
        <taxon>Chitinophagia</taxon>
        <taxon>Chitinophagales</taxon>
        <taxon>Chitinophagaceae</taxon>
        <taxon>Chitinophaga</taxon>
    </lineage>
</organism>
<dbReference type="PROSITE" id="PS50005">
    <property type="entry name" value="TPR"/>
    <property type="match status" value="2"/>
</dbReference>
<keyword evidence="3" id="KW-1185">Reference proteome</keyword>
<dbReference type="RefSeq" id="WP_116975037.1">
    <property type="nucleotide sequence ID" value="NZ_QPMM01000002.1"/>
</dbReference>
<dbReference type="PANTHER" id="PTHR12558:SF13">
    <property type="entry name" value="CELL DIVISION CYCLE PROTEIN 27 HOMOLOG"/>
    <property type="match status" value="1"/>
</dbReference>
<dbReference type="EMBL" id="QPMM01000002">
    <property type="protein sequence ID" value="RFS25043.1"/>
    <property type="molecule type" value="Genomic_DNA"/>
</dbReference>
<sequence>MQFIRKVIIPGQLYFSVLVFTGAGLTGISTAHAQQTRVYTDPEKVFKDAQQHFQQEKYAVAMQLFKQTIQNIDYWHETNRDLVKTDAFYYYTICTLKLQQDNAEQQALDFLKTANNSAREELVSYQLAKYYFRQNKFKEAIPLYEKANIENLSNAEIAEAKFELAYCYFNMKDFQKALPLFSSIKDIPGKYNIPANYYYGFIAYYNHKYADALNSFQKVVQEPKYSNVVPYYIAEIYYFQGKTDQLISYTEPLIKAGGQYYEAELKQLLGKAYFEKKDYQKALPLLQDFQDNSEEVKKEDIYQLSYAYYQTNNFNKAITGFKQLSSSKDSLGQNSMYLLGDCYLRTGQKANARNAFAFCANNSSNAQQQEISRFNYGKLSYELGYPDAALTELTQFVKTYPRSQYHTEAREILVNLFLNSNNYKDGITTIEAIDDKSPAVLKAYQKVAYGRATQLINDQQLAEADRLLDIAIKNPYDPQIKQLAHFWKAEIALRQNKTDQAITNLNAYLNSNSPVSGEANPQTASYNLGYSLLKQDKFNEALPHFENAQRTSGPNATRIATDAVLRSADCYYMLRQFPKALALYDRIINNNEPGADYATYQKAVILGLQGKQGEKLALLKQLGNQFPSSNFSNETDMEIANTYLSQEKYTEAIPFLEKVLQKQPNGANAPRALLKLGLCYYNKDNDNKALSYYRQVVEKFPDSPEANEALQSMKTVYVSQGKTDDYLAFLKASGRSVSASAEDSITYAAAEARFSSNDYNGAITAFNGYIQRYPNGQFILPANFYKAECLYNNKDYTNALPAYEFVLSKNNSIYAERSALQAASINFYQVKNYDKARTYYLQLQDLATSKENSLSATRGLLRSTYQLKRWDEVANYAEMLLAANNISTDDQIIAHFYRGKSLQEAKNYASAISEFKTVAGMTKSETGAEARYNIAASYLQQNELDAAEKAGFDVIKNTPSYEYWVAKSYILLGDVYTRQQDYFNAKATYESIVTNSTIPELKQEAKDKLAKAEAEEKAAGKKPKK</sequence>
<evidence type="ECO:0000313" key="3">
    <source>
        <dbReference type="Proteomes" id="UP000260644"/>
    </source>
</evidence>
<name>A0A3E1YEZ4_9BACT</name>
<evidence type="ECO:0000256" key="1">
    <source>
        <dbReference type="PROSITE-ProRule" id="PRU00339"/>
    </source>
</evidence>
<dbReference type="PANTHER" id="PTHR12558">
    <property type="entry name" value="CELL DIVISION CYCLE 16,23,27"/>
    <property type="match status" value="1"/>
</dbReference>
<proteinExistence type="predicted"/>
<dbReference type="SUPFAM" id="SSF48452">
    <property type="entry name" value="TPR-like"/>
    <property type="match status" value="7"/>
</dbReference>
<gene>
    <name evidence="2" type="ORF">DVR12_07610</name>
</gene>
<dbReference type="InterPro" id="IPR019734">
    <property type="entry name" value="TPR_rpt"/>
</dbReference>
<dbReference type="OrthoDB" id="9814448at2"/>
<dbReference type="InterPro" id="IPR011990">
    <property type="entry name" value="TPR-like_helical_dom_sf"/>
</dbReference>
<dbReference type="SMART" id="SM00028">
    <property type="entry name" value="TPR"/>
    <property type="match status" value="12"/>
</dbReference>
<dbReference type="Pfam" id="PF14559">
    <property type="entry name" value="TPR_19"/>
    <property type="match status" value="1"/>
</dbReference>
<dbReference type="Gene3D" id="1.25.40.10">
    <property type="entry name" value="Tetratricopeptide repeat domain"/>
    <property type="match status" value="7"/>
</dbReference>
<keyword evidence="1" id="KW-0802">TPR repeat</keyword>
<feature type="repeat" description="TPR" evidence="1">
    <location>
        <begin position="670"/>
        <end position="703"/>
    </location>
</feature>
<feature type="repeat" description="TPR" evidence="1">
    <location>
        <begin position="633"/>
        <end position="666"/>
    </location>
</feature>
<protein>
    <submittedName>
        <fullName evidence="2">Outer membrane protein assembly factor BamD</fullName>
    </submittedName>
</protein>
<dbReference type="Pfam" id="PF13181">
    <property type="entry name" value="TPR_8"/>
    <property type="match status" value="1"/>
</dbReference>
<dbReference type="Pfam" id="PF13432">
    <property type="entry name" value="TPR_16"/>
    <property type="match status" value="5"/>
</dbReference>
<accession>A0A3E1YEZ4</accession>
<evidence type="ECO:0000313" key="2">
    <source>
        <dbReference type="EMBL" id="RFS25043.1"/>
    </source>
</evidence>
<comment type="caution">
    <text evidence="2">The sequence shown here is derived from an EMBL/GenBank/DDBJ whole genome shotgun (WGS) entry which is preliminary data.</text>
</comment>
<dbReference type="AlphaFoldDB" id="A0A3E1YEZ4"/>
<reference evidence="2 3" key="1">
    <citation type="submission" date="2018-07" db="EMBL/GenBank/DDBJ databases">
        <title>Chitinophaga K2CV101002-2 sp. nov., isolated from a monsoon evergreen broad-leaved forest soil.</title>
        <authorList>
            <person name="Lv Y."/>
        </authorList>
    </citation>
    <scope>NUCLEOTIDE SEQUENCE [LARGE SCALE GENOMIC DNA]</scope>
    <source>
        <strain evidence="2 3">GDMCC 1.1288</strain>
    </source>
</reference>